<organism evidence="2 3">
    <name type="scientific">Cohnella yongneupensis</name>
    <dbReference type="NCBI Taxonomy" id="425006"/>
    <lineage>
        <taxon>Bacteria</taxon>
        <taxon>Bacillati</taxon>
        <taxon>Bacillota</taxon>
        <taxon>Bacilli</taxon>
        <taxon>Bacillales</taxon>
        <taxon>Paenibacillaceae</taxon>
        <taxon>Cohnella</taxon>
    </lineage>
</organism>
<accession>A0ABW0R086</accession>
<keyword evidence="3" id="KW-1185">Reference proteome</keyword>
<dbReference type="Proteomes" id="UP001596108">
    <property type="component" value="Unassembled WGS sequence"/>
</dbReference>
<keyword evidence="1" id="KW-1133">Transmembrane helix</keyword>
<comment type="caution">
    <text evidence="2">The sequence shown here is derived from an EMBL/GenBank/DDBJ whole genome shotgun (WGS) entry which is preliminary data.</text>
</comment>
<gene>
    <name evidence="2" type="ORF">ACFPQ4_14085</name>
</gene>
<proteinExistence type="predicted"/>
<protein>
    <submittedName>
        <fullName evidence="2">ABC transporter permease</fullName>
    </submittedName>
</protein>
<feature type="transmembrane region" description="Helical" evidence="1">
    <location>
        <begin position="235"/>
        <end position="256"/>
    </location>
</feature>
<feature type="transmembrane region" description="Helical" evidence="1">
    <location>
        <begin position="24"/>
        <end position="48"/>
    </location>
</feature>
<dbReference type="EMBL" id="JBHSNC010000043">
    <property type="protein sequence ID" value="MFC5530563.1"/>
    <property type="molecule type" value="Genomic_DNA"/>
</dbReference>
<keyword evidence="1" id="KW-0472">Membrane</keyword>
<evidence type="ECO:0000313" key="2">
    <source>
        <dbReference type="EMBL" id="MFC5530563.1"/>
    </source>
</evidence>
<reference evidence="3" key="1">
    <citation type="journal article" date="2019" name="Int. J. Syst. Evol. Microbiol.">
        <title>The Global Catalogue of Microorganisms (GCM) 10K type strain sequencing project: providing services to taxonomists for standard genome sequencing and annotation.</title>
        <authorList>
            <consortium name="The Broad Institute Genomics Platform"/>
            <consortium name="The Broad Institute Genome Sequencing Center for Infectious Disease"/>
            <person name="Wu L."/>
            <person name="Ma J."/>
        </authorList>
    </citation>
    <scope>NUCLEOTIDE SEQUENCE [LARGE SCALE GENOMIC DNA]</scope>
    <source>
        <strain evidence="3">CGMCC 1.18578</strain>
    </source>
</reference>
<dbReference type="PANTHER" id="PTHR36833:SF1">
    <property type="entry name" value="INTEGRAL MEMBRANE TRANSPORT PROTEIN"/>
    <property type="match status" value="1"/>
</dbReference>
<feature type="transmembrane region" description="Helical" evidence="1">
    <location>
        <begin position="63"/>
        <end position="82"/>
    </location>
</feature>
<evidence type="ECO:0000313" key="3">
    <source>
        <dbReference type="Proteomes" id="UP001596108"/>
    </source>
</evidence>
<feature type="transmembrane region" description="Helical" evidence="1">
    <location>
        <begin position="196"/>
        <end position="215"/>
    </location>
</feature>
<dbReference type="RefSeq" id="WP_378112508.1">
    <property type="nucleotide sequence ID" value="NZ_JBHSNC010000043.1"/>
</dbReference>
<keyword evidence="1" id="KW-0812">Transmembrane</keyword>
<name>A0ABW0R086_9BACL</name>
<evidence type="ECO:0000256" key="1">
    <source>
        <dbReference type="SAM" id="Phobius"/>
    </source>
</evidence>
<dbReference type="PANTHER" id="PTHR36833">
    <property type="entry name" value="SLR0610 PROTEIN-RELATED"/>
    <property type="match status" value="1"/>
</dbReference>
<dbReference type="InterPro" id="IPR010390">
    <property type="entry name" value="ABC-2_transporter-like"/>
</dbReference>
<feature type="transmembrane region" description="Helical" evidence="1">
    <location>
        <begin position="115"/>
        <end position="134"/>
    </location>
</feature>
<sequence length="268" mass="30399">MRGIGLYMRFVGIYMKTKVEYDHFFVFMDFVLNSIWPVVNMAMLWLVLERFETIGGWNFDQLLFLYNLSHLSYMICAMIIWNPTKDLPDLVRSGGFDAYLTRPISPLAHMIMRQFSHGHLFGLVLSIGMMVYSVNRLDLPITIGSVALLLSIVFGGAMIYGSVMLVCGSLSFWFVKTDSIYGLFVHELRRITEYPLPIFGKFVKAILLFVVPYGYVNYVPALNIAVEADGEGIQAMQLLLTPVLGLAMFSVAYLIFKRGINKYQSTGS</sequence>
<feature type="transmembrane region" description="Helical" evidence="1">
    <location>
        <begin position="146"/>
        <end position="175"/>
    </location>
</feature>
<dbReference type="Pfam" id="PF06182">
    <property type="entry name" value="ABC2_membrane_6"/>
    <property type="match status" value="1"/>
</dbReference>